<feature type="region of interest" description="Disordered" evidence="1">
    <location>
        <begin position="365"/>
        <end position="451"/>
    </location>
</feature>
<feature type="domain" description="Reverse transcriptase/retrotransposon-derived protein RNase H-like" evidence="4">
    <location>
        <begin position="612"/>
        <end position="661"/>
    </location>
</feature>
<feature type="compositionally biased region" description="Polar residues" evidence="1">
    <location>
        <begin position="32"/>
        <end position="43"/>
    </location>
</feature>
<evidence type="ECO:0000256" key="1">
    <source>
        <dbReference type="SAM" id="MobiDB-lite"/>
    </source>
</evidence>
<organism evidence="5 6">
    <name type="scientific">Trichinella britovi</name>
    <name type="common">Parasitic roundworm</name>
    <dbReference type="NCBI Taxonomy" id="45882"/>
    <lineage>
        <taxon>Eukaryota</taxon>
        <taxon>Metazoa</taxon>
        <taxon>Ecdysozoa</taxon>
        <taxon>Nematoda</taxon>
        <taxon>Enoplea</taxon>
        <taxon>Dorylaimia</taxon>
        <taxon>Trichinellida</taxon>
        <taxon>Trichinellidae</taxon>
        <taxon>Trichinella</taxon>
    </lineage>
</organism>
<evidence type="ECO:0000313" key="6">
    <source>
        <dbReference type="Proteomes" id="UP000054653"/>
    </source>
</evidence>
<protein>
    <recommendedName>
        <fullName evidence="7">Retrotransposon gag domain-containing protein</fullName>
    </recommendedName>
</protein>
<dbReference type="Pfam" id="PF05380">
    <property type="entry name" value="Peptidase_A17"/>
    <property type="match status" value="1"/>
</dbReference>
<dbReference type="InterPro" id="IPR008042">
    <property type="entry name" value="Retrotrans_Pao"/>
</dbReference>
<dbReference type="PANTHER" id="PTHR47331:SF5">
    <property type="entry name" value="RIBONUCLEASE H"/>
    <property type="match status" value="1"/>
</dbReference>
<evidence type="ECO:0000313" key="5">
    <source>
        <dbReference type="EMBL" id="KRY46931.1"/>
    </source>
</evidence>
<dbReference type="InterPro" id="IPR043502">
    <property type="entry name" value="DNA/RNA_pol_sf"/>
</dbReference>
<feature type="domain" description="Retrotransposon gag" evidence="3">
    <location>
        <begin position="112"/>
        <end position="180"/>
    </location>
</feature>
<dbReference type="Proteomes" id="UP000054653">
    <property type="component" value="Unassembled WGS sequence"/>
</dbReference>
<feature type="region of interest" description="Disordered" evidence="1">
    <location>
        <begin position="748"/>
        <end position="779"/>
    </location>
</feature>
<evidence type="ECO:0000259" key="3">
    <source>
        <dbReference type="Pfam" id="PF03732"/>
    </source>
</evidence>
<proteinExistence type="predicted"/>
<evidence type="ECO:0008006" key="7">
    <source>
        <dbReference type="Google" id="ProtNLM"/>
    </source>
</evidence>
<dbReference type="PANTHER" id="PTHR47331">
    <property type="entry name" value="PHD-TYPE DOMAIN-CONTAINING PROTEIN"/>
    <property type="match status" value="1"/>
</dbReference>
<sequence>MTVVVVLGMRTVVLASCQGSGKRETERKGNAPVSTGPSPNSDGRTYNLVEELNEPARGSGPLQWGPVREMMPSAYRDFLCLSRVPPSDHGMVARYLLGDSFRRELYPAGQTRENSFEEFKKRLLDAYGPEEWTGQLIERFHALHQREGQTIEQYAKEVAEVGRRAGVTERDLVARFAGGITSKEAYLAIRLHEPVTLSEARRLVSKVMRAEEDFHQRRQTRTGNPKSEKTEATQLMEDLIRETPNPTTANRHTEQQTLKQPGVVYGRNANRRHAMCKRHWGGGLRDTRVSLAGCLRRRALGEGDGLADGRRMCISGVGVSWPLQLGRWRGRVPVMVDGSKVRIEHDPFRAGQPSIGCAVVAEPRSVGSDHAPEMREGHLARRGRSQTNEPCKAPHRDRRGLAGEATTPPPSQSPAGGGGPANPGNATCEGNRTGFRPLEFTSSAGSEEGSPRFCVDYRRLNAVTRVGAQPIPRRLGEDGVFHTPGTLPVPRHAVQTLQRPGDFSAFDGENAEGTGMENVPRLSRRYYRLRDDRGGAPGTHGRGAVPPAVRGTEDQAGEVPTDAAECTLPGPHCDAAWGWYRSREDGGVPGVAHASVREGSPAVSGTGVLLQAEEEAFARLKDALVSPPILWHPVFERTFLVDVIASEDAIGAVLSQQGEQGPPGWSRTPAARSHGRSGVVHRPGKKHQNADALSRRACRQCGSGDDSSDVHVAAMALDSSSLVERWQKEDAECMQVREWIEKETWPQLAPEGRKREIERKRNAPVSTGPSPNSDGRTNNLVEEADEPARGSGPLHRKRKKSCSCLTEFRKLRQELYRKPFLIVIIEPFPTARITMTTSKNLDHYYEFVDHKIKRGKKGEPVAVHSTLGWIICGPMTNEKREPTTFSHSVKVLYAKVDEQLDEAIRKFWEIETIGMMDDSDKADVDSTRAVQNFESTLQFDGIRYPVRLPWLKDDAPLPNNYHQALRRLQQIERSLKNDPRKAAHYERGRIWYLPHHAVIREDNIIIKCRIVFDGSAQYGGVALNQNLDVGPALQNDLIKIEMSPDFYGEAAMFKKHLASIALKAMYVIRHHVKKYQHQFPEAVNEVLENMYVDDLLFSVDEEESASEMVAKLKKMMKLGGFLLTKRKQQPHVESPWNNMKRRKDELYPTPSNVDPNALDTKLQLISTTAKMYDTLGYLSPYLITAKILFQRLWQQGVDWDEKLPDNRPSVTVLVNVEEDIKLNPESFGDFEKLIRVSAYCRRFLANCRHPESNRRLGPLTLVELQIAENYWIRKAQRECFANEIQQLLNGKRITSNSQLIHLNPFLDENGLTLLLSSNLLTSRCPPGQIDP</sequence>
<dbReference type="Pfam" id="PF03732">
    <property type="entry name" value="Retrotrans_gag"/>
    <property type="match status" value="1"/>
</dbReference>
<dbReference type="Pfam" id="PF17919">
    <property type="entry name" value="RT_RNaseH_2"/>
    <property type="match status" value="1"/>
</dbReference>
<accession>A0A0V1CDY2</accession>
<dbReference type="EMBL" id="JYDI01000263">
    <property type="protein sequence ID" value="KRY46931.1"/>
    <property type="molecule type" value="Genomic_DNA"/>
</dbReference>
<feature type="chain" id="PRO_5012429947" description="Retrotransposon gag domain-containing protein" evidence="2">
    <location>
        <begin position="16"/>
        <end position="1331"/>
    </location>
</feature>
<feature type="region of interest" description="Disordered" evidence="1">
    <location>
        <begin position="17"/>
        <end position="43"/>
    </location>
</feature>
<dbReference type="InterPro" id="IPR041577">
    <property type="entry name" value="RT_RNaseH_2"/>
</dbReference>
<keyword evidence="2" id="KW-0732">Signal</keyword>
<feature type="signal peptide" evidence="2">
    <location>
        <begin position="1"/>
        <end position="15"/>
    </location>
</feature>
<keyword evidence="6" id="KW-1185">Reference proteome</keyword>
<feature type="region of interest" description="Disordered" evidence="1">
    <location>
        <begin position="655"/>
        <end position="695"/>
    </location>
</feature>
<feature type="compositionally biased region" description="Basic and acidic residues" evidence="1">
    <location>
        <begin position="370"/>
        <end position="379"/>
    </location>
</feature>
<evidence type="ECO:0000259" key="4">
    <source>
        <dbReference type="Pfam" id="PF17919"/>
    </source>
</evidence>
<dbReference type="InterPro" id="IPR005162">
    <property type="entry name" value="Retrotrans_gag_dom"/>
</dbReference>
<feature type="region of interest" description="Disordered" evidence="1">
    <location>
        <begin position="533"/>
        <end position="554"/>
    </location>
</feature>
<gene>
    <name evidence="5" type="ORF">T03_15813</name>
</gene>
<feature type="compositionally biased region" description="Basic and acidic residues" evidence="1">
    <location>
        <begin position="751"/>
        <end position="761"/>
    </location>
</feature>
<dbReference type="OrthoDB" id="5920525at2759"/>
<evidence type="ECO:0000256" key="2">
    <source>
        <dbReference type="SAM" id="SignalP"/>
    </source>
</evidence>
<feature type="compositionally biased region" description="Polar residues" evidence="1">
    <location>
        <begin position="764"/>
        <end position="779"/>
    </location>
</feature>
<name>A0A0V1CDY2_TRIBR</name>
<reference evidence="5 6" key="1">
    <citation type="submission" date="2015-01" db="EMBL/GenBank/DDBJ databases">
        <title>Evolution of Trichinella species and genotypes.</title>
        <authorList>
            <person name="Korhonen P.K."/>
            <person name="Edoardo P."/>
            <person name="Giuseppe L.R."/>
            <person name="Gasser R.B."/>
        </authorList>
    </citation>
    <scope>NUCLEOTIDE SEQUENCE [LARGE SCALE GENOMIC DNA]</scope>
    <source>
        <strain evidence="5">ISS120</strain>
    </source>
</reference>
<dbReference type="STRING" id="45882.A0A0V1CDY2"/>
<dbReference type="SUPFAM" id="SSF56672">
    <property type="entry name" value="DNA/RNA polymerases"/>
    <property type="match status" value="1"/>
</dbReference>
<comment type="caution">
    <text evidence="5">The sequence shown here is derived from an EMBL/GenBank/DDBJ whole genome shotgun (WGS) entry which is preliminary data.</text>
</comment>